<keyword evidence="3" id="KW-1185">Reference proteome</keyword>
<feature type="compositionally biased region" description="Polar residues" evidence="1">
    <location>
        <begin position="66"/>
        <end position="77"/>
    </location>
</feature>
<dbReference type="STRING" id="7918.ENSLOCP00000017822"/>
<dbReference type="Ensembl" id="ENSLOCT00000017854.1">
    <property type="protein sequence ID" value="ENSLOCP00000017822.1"/>
    <property type="gene ID" value="ENSLOCG00000014480.1"/>
</dbReference>
<feature type="region of interest" description="Disordered" evidence="1">
    <location>
        <begin position="1"/>
        <end position="115"/>
    </location>
</feature>
<feature type="compositionally biased region" description="Low complexity" evidence="1">
    <location>
        <begin position="213"/>
        <end position="231"/>
    </location>
</feature>
<reference evidence="2" key="3">
    <citation type="submission" date="2025-09" db="UniProtKB">
        <authorList>
            <consortium name="Ensembl"/>
        </authorList>
    </citation>
    <scope>IDENTIFICATION</scope>
</reference>
<protein>
    <submittedName>
        <fullName evidence="2">Mastermind like domain containing 1</fullName>
    </submittedName>
</protein>
<dbReference type="Bgee" id="ENSLOCG00000014480">
    <property type="expression patterns" value="Expressed in camera-type eye and 8 other cell types or tissues"/>
</dbReference>
<name>W5NB13_LEPOC</name>
<dbReference type="EMBL" id="AHAT01015586">
    <property type="status" value="NOT_ANNOTATED_CDS"/>
    <property type="molecule type" value="Genomic_DNA"/>
</dbReference>
<feature type="compositionally biased region" description="Low complexity" evidence="1">
    <location>
        <begin position="431"/>
        <end position="444"/>
    </location>
</feature>
<feature type="compositionally biased region" description="Low complexity" evidence="1">
    <location>
        <begin position="485"/>
        <end position="496"/>
    </location>
</feature>
<evidence type="ECO:0000313" key="3">
    <source>
        <dbReference type="Proteomes" id="UP000018468"/>
    </source>
</evidence>
<accession>W5NB13</accession>
<dbReference type="InParanoid" id="W5NB13"/>
<feature type="compositionally biased region" description="Polar residues" evidence="1">
    <location>
        <begin position="250"/>
        <end position="277"/>
    </location>
</feature>
<feature type="compositionally biased region" description="Low complexity" evidence="1">
    <location>
        <begin position="41"/>
        <end position="53"/>
    </location>
</feature>
<feature type="region of interest" description="Disordered" evidence="1">
    <location>
        <begin position="854"/>
        <end position="881"/>
    </location>
</feature>
<feature type="compositionally biased region" description="Polar residues" evidence="1">
    <location>
        <begin position="394"/>
        <end position="410"/>
    </location>
</feature>
<dbReference type="AlphaFoldDB" id="W5NB13"/>
<feature type="compositionally biased region" description="Polar residues" evidence="1">
    <location>
        <begin position="362"/>
        <end position="381"/>
    </location>
</feature>
<dbReference type="GO" id="GO:0016604">
    <property type="term" value="C:nuclear body"/>
    <property type="evidence" value="ECO:0000318"/>
    <property type="project" value="GO_Central"/>
</dbReference>
<dbReference type="eggNOG" id="ENOG502QV1F">
    <property type="taxonomic scope" value="Eukaryota"/>
</dbReference>
<dbReference type="GeneTree" id="ENSGT00730000111366"/>
<feature type="region of interest" description="Disordered" evidence="1">
    <location>
        <begin position="431"/>
        <end position="555"/>
    </location>
</feature>
<reference evidence="2" key="2">
    <citation type="submission" date="2025-08" db="UniProtKB">
        <authorList>
            <consortium name="Ensembl"/>
        </authorList>
    </citation>
    <scope>IDENTIFICATION</scope>
</reference>
<dbReference type="OMA" id="FNNAAWV"/>
<feature type="compositionally biased region" description="Low complexity" evidence="1">
    <location>
        <begin position="294"/>
        <end position="324"/>
    </location>
</feature>
<organism evidence="2 3">
    <name type="scientific">Lepisosteus oculatus</name>
    <name type="common">Spotted gar</name>
    <dbReference type="NCBI Taxonomy" id="7918"/>
    <lineage>
        <taxon>Eukaryota</taxon>
        <taxon>Metazoa</taxon>
        <taxon>Chordata</taxon>
        <taxon>Craniata</taxon>
        <taxon>Vertebrata</taxon>
        <taxon>Euteleostomi</taxon>
        <taxon>Actinopterygii</taxon>
        <taxon>Neopterygii</taxon>
        <taxon>Holostei</taxon>
        <taxon>Semionotiformes</taxon>
        <taxon>Lepisosteidae</taxon>
        <taxon>Lepisosteus</taxon>
    </lineage>
</organism>
<dbReference type="PANTHER" id="PTHR15275">
    <property type="entry name" value="CG1 PROTEIN/F18"/>
    <property type="match status" value="1"/>
</dbReference>
<dbReference type="Proteomes" id="UP000018468">
    <property type="component" value="Linkage group LG7"/>
</dbReference>
<feature type="region of interest" description="Disordered" evidence="1">
    <location>
        <begin position="767"/>
        <end position="797"/>
    </location>
</feature>
<sequence>MQLQGSVKRKLADDSSPTVNGLSDGMIPGNSKRPCLEDVTLSMGPGSGSYSSGTGLGGHSGLLDGNQLNGNSISSHFSVPPSADIKPSPSAAGHGGMLPPFDPNGNNRAPSVEQELQDILDELTKNPDPSLHELDIEKILGNKSDDQVNVSFMHPDNNCTPKRSPHRTSHLESHLTSKDFSPGFSQAPVGSPQVGPPPSGPPYSLSHTAKAVPSPLSSSSQNQSQSQARSPMLSAALSSRPGTNWHEVSRAQQLQQMASNKHISTPPQQPSAQTSNWPAMPSSGPSPPYREKLSSSSPHQQPFSPANSMQSPQSAIISSMAPAPSTGPSPPYRPEKLASPALAQPPFSPQNSLLPSMAPTGGTIQSPQANLLPSMPSSGTRPSPPYRPDKLSSPAVQQPSFSPQNGSGATMSSQLFKAITSSQSTSLNMLMQQQQQQMPQGLLTKGAMGQDPFSFNNTKPLSHFDPDPPPTQKMASIPSGPGQPSLSHYMSQSSSSGIPQAPSASHPQLLQQQRMQRSLEPGGLVPHSRTEQSPAMAPRLQDPSSMVRASPRPGQGNGYSLLFKTQFMRKQAQSLDVKKRKSQRLCILHTPANLVSFSPSGAGVNFPSRQIQKLSGVGRSLPGDCGYSMPNPPASSSMLSQNPMLANRMGMPAGPLSQPSRAIAAFPGNPGAKQGMYPPPSSDFNMPLRPSQSMLGMGMHSQTPARTAVAASSFGASTLAQPHLRHALGQQGGSLPRVMVNPQMWPAQQGVPRMSSDAQMDHSLQPFPGSPMFPQQSMRPGMPAPYPHHPGAPPNQIAPNLPVRQMQKPSPAQPGPALSSLAAHSMRTRGPLSAMAGMKPVPPGMAGLNQVHPAQGLAPPSYPTSSKHPGGYSTGNPGAKLPQYDFTQHQNNGTMPGPGGSGANISEVDFIDTLVGSNEDWLNNLTMIDEYLEQNS</sequence>
<evidence type="ECO:0000313" key="2">
    <source>
        <dbReference type="Ensembl" id="ENSLOCP00000017822.1"/>
    </source>
</evidence>
<reference evidence="3" key="1">
    <citation type="submission" date="2011-12" db="EMBL/GenBank/DDBJ databases">
        <title>The Draft Genome of Lepisosteus oculatus.</title>
        <authorList>
            <consortium name="The Broad Institute Genome Assembly &amp; Analysis Group"/>
            <consortium name="Computational R&amp;D Group"/>
            <consortium name="and Sequencing Platform"/>
            <person name="Di Palma F."/>
            <person name="Alfoldi J."/>
            <person name="Johnson J."/>
            <person name="Berlin A."/>
            <person name="Gnerre S."/>
            <person name="Jaffe D."/>
            <person name="MacCallum I."/>
            <person name="Young S."/>
            <person name="Walker B.J."/>
            <person name="Lander E.S."/>
            <person name="Lindblad-Toh K."/>
        </authorList>
    </citation>
    <scope>NUCLEOTIDE SEQUENCE [LARGE SCALE GENOMIC DNA]</scope>
</reference>
<dbReference type="InterPro" id="IPR026131">
    <property type="entry name" value="MAMLD1"/>
</dbReference>
<feature type="compositionally biased region" description="Pro residues" evidence="1">
    <location>
        <begin position="782"/>
        <end position="793"/>
    </location>
</feature>
<dbReference type="HOGENOM" id="CLU_298909_0_0_1"/>
<dbReference type="GO" id="GO:0006357">
    <property type="term" value="P:regulation of transcription by RNA polymerase II"/>
    <property type="evidence" value="ECO:0000318"/>
    <property type="project" value="GO_Central"/>
</dbReference>
<evidence type="ECO:0000256" key="1">
    <source>
        <dbReference type="SAM" id="MobiDB-lite"/>
    </source>
</evidence>
<feature type="region of interest" description="Disordered" evidence="1">
    <location>
        <begin position="147"/>
        <end position="410"/>
    </location>
</feature>
<proteinExistence type="predicted"/>
<dbReference type="PANTHER" id="PTHR15275:SF0">
    <property type="entry name" value="MASTERMIND-LIKE DOMAIN-CONTAINING PROTEIN 1"/>
    <property type="match status" value="1"/>
</dbReference>